<proteinExistence type="predicted"/>
<feature type="transmembrane region" description="Helical" evidence="1">
    <location>
        <begin position="34"/>
        <end position="54"/>
    </location>
</feature>
<gene>
    <name evidence="2" type="ORF">GCM10011379_56940</name>
</gene>
<evidence type="ECO:0000256" key="1">
    <source>
        <dbReference type="SAM" id="Phobius"/>
    </source>
</evidence>
<keyword evidence="1" id="KW-0812">Transmembrane</keyword>
<keyword evidence="1" id="KW-1133">Transmembrane helix</keyword>
<accession>A0A917J3X0</accession>
<dbReference type="Proteomes" id="UP000627292">
    <property type="component" value="Unassembled WGS sequence"/>
</dbReference>
<dbReference type="EMBL" id="BMIB01000008">
    <property type="protein sequence ID" value="GGH82685.1"/>
    <property type="molecule type" value="Genomic_DNA"/>
</dbReference>
<keyword evidence="3" id="KW-1185">Reference proteome</keyword>
<comment type="caution">
    <text evidence="2">The sequence shown here is derived from an EMBL/GenBank/DDBJ whole genome shotgun (WGS) entry which is preliminary data.</text>
</comment>
<organism evidence="2 3">
    <name type="scientific">Filimonas zeae</name>
    <dbReference type="NCBI Taxonomy" id="1737353"/>
    <lineage>
        <taxon>Bacteria</taxon>
        <taxon>Pseudomonadati</taxon>
        <taxon>Bacteroidota</taxon>
        <taxon>Chitinophagia</taxon>
        <taxon>Chitinophagales</taxon>
        <taxon>Chitinophagaceae</taxon>
        <taxon>Filimonas</taxon>
    </lineage>
</organism>
<name>A0A917J3X0_9BACT</name>
<protein>
    <submittedName>
        <fullName evidence="2">Uncharacterized protein</fullName>
    </submittedName>
</protein>
<evidence type="ECO:0000313" key="2">
    <source>
        <dbReference type="EMBL" id="GGH82685.1"/>
    </source>
</evidence>
<evidence type="ECO:0000313" key="3">
    <source>
        <dbReference type="Proteomes" id="UP000627292"/>
    </source>
</evidence>
<sequence length="60" mass="6554">MPIIEKSSLFLKRQFVHLIQITNALMFSGKIHNVITSVAIIIVVVVIIIIPALHGGGIHV</sequence>
<keyword evidence="1" id="KW-0472">Membrane</keyword>
<reference evidence="2" key="2">
    <citation type="submission" date="2020-09" db="EMBL/GenBank/DDBJ databases">
        <authorList>
            <person name="Sun Q."/>
            <person name="Zhou Y."/>
        </authorList>
    </citation>
    <scope>NUCLEOTIDE SEQUENCE</scope>
    <source>
        <strain evidence="2">CGMCC 1.15290</strain>
    </source>
</reference>
<reference evidence="2" key="1">
    <citation type="journal article" date="2014" name="Int. J. Syst. Evol. Microbiol.">
        <title>Complete genome sequence of Corynebacterium casei LMG S-19264T (=DSM 44701T), isolated from a smear-ripened cheese.</title>
        <authorList>
            <consortium name="US DOE Joint Genome Institute (JGI-PGF)"/>
            <person name="Walter F."/>
            <person name="Albersmeier A."/>
            <person name="Kalinowski J."/>
            <person name="Ruckert C."/>
        </authorList>
    </citation>
    <scope>NUCLEOTIDE SEQUENCE</scope>
    <source>
        <strain evidence="2">CGMCC 1.15290</strain>
    </source>
</reference>
<dbReference type="AlphaFoldDB" id="A0A917J3X0"/>